<keyword evidence="2" id="KW-1133">Transmembrane helix</keyword>
<feature type="compositionally biased region" description="Pro residues" evidence="1">
    <location>
        <begin position="360"/>
        <end position="369"/>
    </location>
</feature>
<evidence type="ECO:0000313" key="3">
    <source>
        <dbReference type="EMBL" id="AXI79338.1"/>
    </source>
</evidence>
<reference evidence="4" key="1">
    <citation type="submission" date="2018-07" db="EMBL/GenBank/DDBJ databases">
        <title>Streptacidiphilus bronchialis DSM 106435 chromosome.</title>
        <authorList>
            <person name="Batra D."/>
            <person name="Gulvik C.A."/>
        </authorList>
    </citation>
    <scope>NUCLEOTIDE SEQUENCE [LARGE SCALE GENOMIC DNA]</scope>
    <source>
        <strain evidence="4">DSM 106435</strain>
    </source>
</reference>
<feature type="transmembrane region" description="Helical" evidence="2">
    <location>
        <begin position="156"/>
        <end position="176"/>
    </location>
</feature>
<dbReference type="Proteomes" id="UP000249340">
    <property type="component" value="Chromosome"/>
</dbReference>
<gene>
    <name evidence="3" type="ORF">C7M71_019865</name>
</gene>
<feature type="transmembrane region" description="Helical" evidence="2">
    <location>
        <begin position="228"/>
        <end position="254"/>
    </location>
</feature>
<evidence type="ECO:0000256" key="2">
    <source>
        <dbReference type="SAM" id="Phobius"/>
    </source>
</evidence>
<feature type="region of interest" description="Disordered" evidence="1">
    <location>
        <begin position="356"/>
        <end position="388"/>
    </location>
</feature>
<evidence type="ECO:0000313" key="4">
    <source>
        <dbReference type="Proteomes" id="UP000249340"/>
    </source>
</evidence>
<keyword evidence="2" id="KW-0472">Membrane</keyword>
<dbReference type="EMBL" id="CP031264">
    <property type="protein sequence ID" value="AXI79338.1"/>
    <property type="molecule type" value="Genomic_DNA"/>
</dbReference>
<sequence>MSAHRPRLPEGDPVRRLMERHRELCETATHPLEIAAGLEAAGVGPAAVARCRHADVFSLAEELYARVPRRPAALGAAGAADPWRRRAGASLLAAVLYALPCGAFAAIRAVAPQSSPLALLSAAAVAGVWYAATALETARWQGGGGRSHTGPPGPQPTLRAISAAGIGAVLVMPLVLPFAGAGDPAPPTAPAALAVGMGAAEWCARWFRHTGQVHLDTAATRREFRRRMAPVLPVAVALHLGAVALLTWAVLALLPPHGAAGSFGGPQWAAQTAAALLLVLVLLLLRCGRTGPAAAGPALAVACTGLLLAVRTLPWDLPGRALLTAYDPVAVPLVGCGAAGALLLPWAWVALTRPGAHRGAPPPPDPSPTPARSGLPARTPLTEGPTPS</sequence>
<proteinExistence type="predicted"/>
<name>A0A345T033_9ACTN</name>
<dbReference type="RefSeq" id="WP_114914451.1">
    <property type="nucleotide sequence ID" value="NZ_CP031264.1"/>
</dbReference>
<protein>
    <recommendedName>
        <fullName evidence="5">Integral membrane protein</fullName>
    </recommendedName>
</protein>
<evidence type="ECO:0000256" key="1">
    <source>
        <dbReference type="SAM" id="MobiDB-lite"/>
    </source>
</evidence>
<dbReference type="AlphaFoldDB" id="A0A345T033"/>
<feature type="transmembrane region" description="Helical" evidence="2">
    <location>
        <begin position="266"/>
        <end position="285"/>
    </location>
</feature>
<organism evidence="3 4">
    <name type="scientific">Peterkaempfera bronchialis</name>
    <dbReference type="NCBI Taxonomy" id="2126346"/>
    <lineage>
        <taxon>Bacteria</taxon>
        <taxon>Bacillati</taxon>
        <taxon>Actinomycetota</taxon>
        <taxon>Actinomycetes</taxon>
        <taxon>Kitasatosporales</taxon>
        <taxon>Streptomycetaceae</taxon>
        <taxon>Peterkaempfera</taxon>
    </lineage>
</organism>
<evidence type="ECO:0008006" key="5">
    <source>
        <dbReference type="Google" id="ProtNLM"/>
    </source>
</evidence>
<feature type="transmembrane region" description="Helical" evidence="2">
    <location>
        <begin position="91"/>
        <end position="111"/>
    </location>
</feature>
<accession>A0A345T033</accession>
<keyword evidence="4" id="KW-1185">Reference proteome</keyword>
<keyword evidence="2" id="KW-0812">Transmembrane</keyword>
<feature type="transmembrane region" description="Helical" evidence="2">
    <location>
        <begin position="292"/>
        <end position="310"/>
    </location>
</feature>
<dbReference type="OrthoDB" id="3853665at2"/>
<feature type="transmembrane region" description="Helical" evidence="2">
    <location>
        <begin position="330"/>
        <end position="351"/>
    </location>
</feature>
<dbReference type="KEGG" id="stri:C7M71_019865"/>